<proteinExistence type="predicted"/>
<evidence type="ECO:0000313" key="1">
    <source>
        <dbReference type="EMBL" id="KAF3535870.1"/>
    </source>
</evidence>
<dbReference type="EMBL" id="QGKX02001290">
    <property type="protein sequence ID" value="KAF3535870.1"/>
    <property type="molecule type" value="Genomic_DNA"/>
</dbReference>
<dbReference type="AlphaFoldDB" id="A0A8S9Q3E3"/>
<evidence type="ECO:0000313" key="2">
    <source>
        <dbReference type="Proteomes" id="UP000712600"/>
    </source>
</evidence>
<sequence>MDSLELVQYSESECQTWLMQMKWDTLGKIQVIGTRNFTELKTARDYFTFRSGSNAMRVCYNTHHVRALEQTCKDLIVMIRDPHAWPSFATELKAIKTMEICFPNFKISHIPRA</sequence>
<dbReference type="Proteomes" id="UP000712600">
    <property type="component" value="Unassembled WGS sequence"/>
</dbReference>
<comment type="caution">
    <text evidence="1">The sequence shown here is derived from an EMBL/GenBank/DDBJ whole genome shotgun (WGS) entry which is preliminary data.</text>
</comment>
<gene>
    <name evidence="1" type="ORF">F2Q69_00022268</name>
</gene>
<evidence type="ECO:0008006" key="3">
    <source>
        <dbReference type="Google" id="ProtNLM"/>
    </source>
</evidence>
<name>A0A8S9Q3E3_BRACR</name>
<protein>
    <recommendedName>
        <fullName evidence="3">RNase H type-1 domain-containing protein</fullName>
    </recommendedName>
</protein>
<organism evidence="1 2">
    <name type="scientific">Brassica cretica</name>
    <name type="common">Mustard</name>
    <dbReference type="NCBI Taxonomy" id="69181"/>
    <lineage>
        <taxon>Eukaryota</taxon>
        <taxon>Viridiplantae</taxon>
        <taxon>Streptophyta</taxon>
        <taxon>Embryophyta</taxon>
        <taxon>Tracheophyta</taxon>
        <taxon>Spermatophyta</taxon>
        <taxon>Magnoliopsida</taxon>
        <taxon>eudicotyledons</taxon>
        <taxon>Gunneridae</taxon>
        <taxon>Pentapetalae</taxon>
        <taxon>rosids</taxon>
        <taxon>malvids</taxon>
        <taxon>Brassicales</taxon>
        <taxon>Brassicaceae</taxon>
        <taxon>Brassiceae</taxon>
        <taxon>Brassica</taxon>
    </lineage>
</organism>
<accession>A0A8S9Q3E3</accession>
<reference evidence="1" key="1">
    <citation type="submission" date="2019-12" db="EMBL/GenBank/DDBJ databases">
        <title>Genome sequencing and annotation of Brassica cretica.</title>
        <authorList>
            <person name="Studholme D.J."/>
            <person name="Sarris P."/>
        </authorList>
    </citation>
    <scope>NUCLEOTIDE SEQUENCE</scope>
    <source>
        <strain evidence="1">PFS-109/04</strain>
        <tissue evidence="1">Leaf</tissue>
    </source>
</reference>